<reference evidence="1" key="1">
    <citation type="journal article" date="2021" name="Nat. Commun.">
        <title>Genetic determinants of endophytism in the Arabidopsis root mycobiome.</title>
        <authorList>
            <person name="Mesny F."/>
            <person name="Miyauchi S."/>
            <person name="Thiergart T."/>
            <person name="Pickel B."/>
            <person name="Atanasova L."/>
            <person name="Karlsson M."/>
            <person name="Huettel B."/>
            <person name="Barry K.W."/>
            <person name="Haridas S."/>
            <person name="Chen C."/>
            <person name="Bauer D."/>
            <person name="Andreopoulos W."/>
            <person name="Pangilinan J."/>
            <person name="LaButti K."/>
            <person name="Riley R."/>
            <person name="Lipzen A."/>
            <person name="Clum A."/>
            <person name="Drula E."/>
            <person name="Henrissat B."/>
            <person name="Kohler A."/>
            <person name="Grigoriev I.V."/>
            <person name="Martin F.M."/>
            <person name="Hacquard S."/>
        </authorList>
    </citation>
    <scope>NUCLEOTIDE SEQUENCE</scope>
    <source>
        <strain evidence="1">MPI-CAGE-CH-0235</strain>
    </source>
</reference>
<evidence type="ECO:0000313" key="1">
    <source>
        <dbReference type="EMBL" id="KAH7305867.1"/>
    </source>
</evidence>
<dbReference type="AlphaFoldDB" id="A0A8K0SGJ6"/>
<dbReference type="PANTHER" id="PTHR14187:SF5">
    <property type="entry name" value="HEAT SHOCK 70 KDA PROTEIN 12A"/>
    <property type="match status" value="1"/>
</dbReference>
<keyword evidence="2" id="KW-1185">Reference proteome</keyword>
<name>A0A8K0SGJ6_9HYPO</name>
<protein>
    <submittedName>
        <fullName evidence="1">Uncharacterized protein</fullName>
    </submittedName>
</protein>
<comment type="caution">
    <text evidence="1">The sequence shown here is derived from an EMBL/GenBank/DDBJ whole genome shotgun (WGS) entry which is preliminary data.</text>
</comment>
<accession>A0A8K0SGJ6</accession>
<proteinExistence type="predicted"/>
<dbReference type="EMBL" id="JAGPNK010000017">
    <property type="protein sequence ID" value="KAH7305867.1"/>
    <property type="molecule type" value="Genomic_DNA"/>
</dbReference>
<organism evidence="1 2">
    <name type="scientific">Stachybotrys elegans</name>
    <dbReference type="NCBI Taxonomy" id="80388"/>
    <lineage>
        <taxon>Eukaryota</taxon>
        <taxon>Fungi</taxon>
        <taxon>Dikarya</taxon>
        <taxon>Ascomycota</taxon>
        <taxon>Pezizomycotina</taxon>
        <taxon>Sordariomycetes</taxon>
        <taxon>Hypocreomycetidae</taxon>
        <taxon>Hypocreales</taxon>
        <taxon>Stachybotryaceae</taxon>
        <taxon>Stachybotrys</taxon>
    </lineage>
</organism>
<dbReference type="PANTHER" id="PTHR14187">
    <property type="entry name" value="ALPHA KINASE/ELONGATION FACTOR 2 KINASE"/>
    <property type="match status" value="1"/>
</dbReference>
<dbReference type="Proteomes" id="UP000813444">
    <property type="component" value="Unassembled WGS sequence"/>
</dbReference>
<gene>
    <name evidence="1" type="ORF">B0I35DRAFT_483623</name>
</gene>
<dbReference type="OrthoDB" id="2963168at2759"/>
<evidence type="ECO:0000313" key="2">
    <source>
        <dbReference type="Proteomes" id="UP000813444"/>
    </source>
</evidence>
<sequence>MITDIPRLFNEQIQAVRIKRPNQPITGIFLVGGFGGSQYLKSCIEREHPNIQVLQPNDAWGAIVNGAALSRLPHEAHVVSTSSTKHCGVEAYGVYDVLEDAGQPTKVLKDGTTRTRKITWYVAKGEDITRDQKIRLPFERELPIDYAPPNLIFQDHLIQCSDTEAPRHRTAGRDISINCTLTSNLQSVDKSRFETLADSAGNPYICVRYDLVMTLRSALMELSLEMGGEKMGSVRAKFG</sequence>